<dbReference type="Proteomes" id="UP001605036">
    <property type="component" value="Unassembled WGS sequence"/>
</dbReference>
<comment type="caution">
    <text evidence="1">The sequence shown here is derived from an EMBL/GenBank/DDBJ whole genome shotgun (WGS) entry which is preliminary data.</text>
</comment>
<accession>A0ABD1YRX8</accession>
<name>A0ABD1YRX8_9MARC</name>
<evidence type="ECO:0000313" key="2">
    <source>
        <dbReference type="Proteomes" id="UP001605036"/>
    </source>
</evidence>
<keyword evidence="2" id="KW-1185">Reference proteome</keyword>
<proteinExistence type="predicted"/>
<dbReference type="EMBL" id="JBHFFA010000003">
    <property type="protein sequence ID" value="KAL2633527.1"/>
    <property type="molecule type" value="Genomic_DNA"/>
</dbReference>
<evidence type="ECO:0000313" key="1">
    <source>
        <dbReference type="EMBL" id="KAL2633527.1"/>
    </source>
</evidence>
<dbReference type="AlphaFoldDB" id="A0ABD1YRX8"/>
<gene>
    <name evidence="1" type="ORF">R1flu_005006</name>
</gene>
<sequence>MRQILGDRSILPNSHIGRELMQDEKFQKLLKFCDGVPLVIVVVGSFIRDRGHEFLDEHLSGSDRHSLSFEAAYKKIGEALQEEFLQKLTTAAGHVLLSLSDGNPIFDMRLSRSLQFLCEQLEKCPRMKELFLDIVAVHLGRKCKDVKL</sequence>
<organism evidence="1 2">
    <name type="scientific">Riccia fluitans</name>
    <dbReference type="NCBI Taxonomy" id="41844"/>
    <lineage>
        <taxon>Eukaryota</taxon>
        <taxon>Viridiplantae</taxon>
        <taxon>Streptophyta</taxon>
        <taxon>Embryophyta</taxon>
        <taxon>Marchantiophyta</taxon>
        <taxon>Marchantiopsida</taxon>
        <taxon>Marchantiidae</taxon>
        <taxon>Marchantiales</taxon>
        <taxon>Ricciaceae</taxon>
        <taxon>Riccia</taxon>
    </lineage>
</organism>
<protein>
    <submittedName>
        <fullName evidence="1">Uncharacterized protein</fullName>
    </submittedName>
</protein>
<reference evidence="1 2" key="1">
    <citation type="submission" date="2024-09" db="EMBL/GenBank/DDBJ databases">
        <title>Chromosome-scale assembly of Riccia fluitans.</title>
        <authorList>
            <person name="Paukszto L."/>
            <person name="Sawicki J."/>
            <person name="Karawczyk K."/>
            <person name="Piernik-Szablinska J."/>
            <person name="Szczecinska M."/>
            <person name="Mazdziarz M."/>
        </authorList>
    </citation>
    <scope>NUCLEOTIDE SEQUENCE [LARGE SCALE GENOMIC DNA]</scope>
    <source>
        <strain evidence="1">Rf_01</strain>
        <tissue evidence="1">Aerial parts of the thallus</tissue>
    </source>
</reference>